<proteinExistence type="predicted"/>
<feature type="compositionally biased region" description="Basic and acidic residues" evidence="1">
    <location>
        <begin position="7"/>
        <end position="22"/>
    </location>
</feature>
<gene>
    <name evidence="2" type="ORF">M0R45_027851</name>
</gene>
<dbReference type="Proteomes" id="UP001457282">
    <property type="component" value="Unassembled WGS sequence"/>
</dbReference>
<keyword evidence="3" id="KW-1185">Reference proteome</keyword>
<dbReference type="AlphaFoldDB" id="A0AAW1W434"/>
<evidence type="ECO:0000313" key="3">
    <source>
        <dbReference type="Proteomes" id="UP001457282"/>
    </source>
</evidence>
<feature type="region of interest" description="Disordered" evidence="1">
    <location>
        <begin position="1"/>
        <end position="22"/>
    </location>
</feature>
<protein>
    <submittedName>
        <fullName evidence="2">Uncharacterized protein</fullName>
    </submittedName>
</protein>
<feature type="region of interest" description="Disordered" evidence="1">
    <location>
        <begin position="65"/>
        <end position="100"/>
    </location>
</feature>
<reference evidence="2 3" key="1">
    <citation type="journal article" date="2023" name="G3 (Bethesda)">
        <title>A chromosome-length genome assembly and annotation of blackberry (Rubus argutus, cv. 'Hillquist').</title>
        <authorList>
            <person name="Bruna T."/>
            <person name="Aryal R."/>
            <person name="Dudchenko O."/>
            <person name="Sargent D.J."/>
            <person name="Mead D."/>
            <person name="Buti M."/>
            <person name="Cavallini A."/>
            <person name="Hytonen T."/>
            <person name="Andres J."/>
            <person name="Pham M."/>
            <person name="Weisz D."/>
            <person name="Mascagni F."/>
            <person name="Usai G."/>
            <person name="Natali L."/>
            <person name="Bassil N."/>
            <person name="Fernandez G.E."/>
            <person name="Lomsadze A."/>
            <person name="Armour M."/>
            <person name="Olukolu B."/>
            <person name="Poorten T."/>
            <person name="Britton C."/>
            <person name="Davik J."/>
            <person name="Ashrafi H."/>
            <person name="Aiden E.L."/>
            <person name="Borodovsky M."/>
            <person name="Worthington M."/>
        </authorList>
    </citation>
    <scope>NUCLEOTIDE SEQUENCE [LARGE SCALE GENOMIC DNA]</scope>
    <source>
        <strain evidence="2">PI 553951</strain>
    </source>
</reference>
<evidence type="ECO:0000256" key="1">
    <source>
        <dbReference type="SAM" id="MobiDB-lite"/>
    </source>
</evidence>
<comment type="caution">
    <text evidence="2">The sequence shown here is derived from an EMBL/GenBank/DDBJ whole genome shotgun (WGS) entry which is preliminary data.</text>
</comment>
<name>A0AAW1W434_RUBAR</name>
<evidence type="ECO:0000313" key="2">
    <source>
        <dbReference type="EMBL" id="KAK9919242.1"/>
    </source>
</evidence>
<dbReference type="EMBL" id="JBEDUW010000006">
    <property type="protein sequence ID" value="KAK9919242.1"/>
    <property type="molecule type" value="Genomic_DNA"/>
</dbReference>
<organism evidence="2 3">
    <name type="scientific">Rubus argutus</name>
    <name type="common">Southern blackberry</name>
    <dbReference type="NCBI Taxonomy" id="59490"/>
    <lineage>
        <taxon>Eukaryota</taxon>
        <taxon>Viridiplantae</taxon>
        <taxon>Streptophyta</taxon>
        <taxon>Embryophyta</taxon>
        <taxon>Tracheophyta</taxon>
        <taxon>Spermatophyta</taxon>
        <taxon>Magnoliopsida</taxon>
        <taxon>eudicotyledons</taxon>
        <taxon>Gunneridae</taxon>
        <taxon>Pentapetalae</taxon>
        <taxon>rosids</taxon>
        <taxon>fabids</taxon>
        <taxon>Rosales</taxon>
        <taxon>Rosaceae</taxon>
        <taxon>Rosoideae</taxon>
        <taxon>Rosoideae incertae sedis</taxon>
        <taxon>Rubus</taxon>
    </lineage>
</organism>
<accession>A0AAW1W434</accession>
<feature type="compositionally biased region" description="Polar residues" evidence="1">
    <location>
        <begin position="65"/>
        <end position="78"/>
    </location>
</feature>
<sequence>MITTAAHYHDSSTTRDGWARRPLGEATSRLMDDHDPSEDISDLLRKWHRSRSKRKAIFLQTDLPSETIGTSSAPSSTTTREDATTVAAEEDVGDSESVCT</sequence>